<dbReference type="Proteomes" id="UP000314294">
    <property type="component" value="Unassembled WGS sequence"/>
</dbReference>
<evidence type="ECO:0000313" key="1">
    <source>
        <dbReference type="EMBL" id="TNN85435.1"/>
    </source>
</evidence>
<dbReference type="EMBL" id="SRLO01000021">
    <property type="protein sequence ID" value="TNN85435.1"/>
    <property type="molecule type" value="Genomic_DNA"/>
</dbReference>
<name>A0A4Z2J4Y9_9TELE</name>
<comment type="caution">
    <text evidence="1">The sequence shown here is derived from an EMBL/GenBank/DDBJ whole genome shotgun (WGS) entry which is preliminary data.</text>
</comment>
<sequence length="67" mass="7230">MRRPTPDVMPMHMSRTSLLASGPKRSSTFLKGGERRLCVYGKTGAGAIRAVVALPLWFPPPPPGVQV</sequence>
<gene>
    <name evidence="1" type="ORF">EYF80_004457</name>
</gene>
<keyword evidence="2" id="KW-1185">Reference proteome</keyword>
<protein>
    <submittedName>
        <fullName evidence="1">Uncharacterized protein</fullName>
    </submittedName>
</protein>
<organism evidence="1 2">
    <name type="scientific">Liparis tanakae</name>
    <name type="common">Tanaka's snailfish</name>
    <dbReference type="NCBI Taxonomy" id="230148"/>
    <lineage>
        <taxon>Eukaryota</taxon>
        <taxon>Metazoa</taxon>
        <taxon>Chordata</taxon>
        <taxon>Craniata</taxon>
        <taxon>Vertebrata</taxon>
        <taxon>Euteleostomi</taxon>
        <taxon>Actinopterygii</taxon>
        <taxon>Neopterygii</taxon>
        <taxon>Teleostei</taxon>
        <taxon>Neoteleostei</taxon>
        <taxon>Acanthomorphata</taxon>
        <taxon>Eupercaria</taxon>
        <taxon>Perciformes</taxon>
        <taxon>Cottioidei</taxon>
        <taxon>Cottales</taxon>
        <taxon>Liparidae</taxon>
        <taxon>Liparis</taxon>
    </lineage>
</organism>
<reference evidence="1 2" key="1">
    <citation type="submission" date="2019-03" db="EMBL/GenBank/DDBJ databases">
        <title>First draft genome of Liparis tanakae, snailfish: a comprehensive survey of snailfish specific genes.</title>
        <authorList>
            <person name="Kim W."/>
            <person name="Song I."/>
            <person name="Jeong J.-H."/>
            <person name="Kim D."/>
            <person name="Kim S."/>
            <person name="Ryu S."/>
            <person name="Song J.Y."/>
            <person name="Lee S.K."/>
        </authorList>
    </citation>
    <scope>NUCLEOTIDE SEQUENCE [LARGE SCALE GENOMIC DNA]</scope>
    <source>
        <tissue evidence="1">Muscle</tissue>
    </source>
</reference>
<dbReference type="AlphaFoldDB" id="A0A4Z2J4Y9"/>
<evidence type="ECO:0000313" key="2">
    <source>
        <dbReference type="Proteomes" id="UP000314294"/>
    </source>
</evidence>
<accession>A0A4Z2J4Y9</accession>
<proteinExistence type="predicted"/>